<feature type="domain" description="TraI-like middle" evidence="3">
    <location>
        <begin position="178"/>
        <end position="267"/>
    </location>
</feature>
<reference evidence="4 5" key="1">
    <citation type="submission" date="2024-02" db="EMBL/GenBank/DDBJ databases">
        <title>Roseibium algae sp. nov., isolated from marine alga (Grateloupia sp.), showing potential in myo-inositol conversion.</title>
        <authorList>
            <person name="Wang Y."/>
        </authorList>
    </citation>
    <scope>NUCLEOTIDE SEQUENCE [LARGE SCALE GENOMIC DNA]</scope>
    <source>
        <strain evidence="4 5">H3510</strain>
    </source>
</reference>
<dbReference type="Pfam" id="PF22863">
    <property type="entry name" value="TraI_middle"/>
    <property type="match status" value="1"/>
</dbReference>
<protein>
    <submittedName>
        <fullName evidence="4">TraI/MobA(P) family conjugative relaxase</fullName>
    </submittedName>
</protein>
<proteinExistence type="predicted"/>
<evidence type="ECO:0000313" key="5">
    <source>
        <dbReference type="Proteomes" id="UP001385499"/>
    </source>
</evidence>
<feature type="domain" description="MobA/VirD2-like nuclease" evidence="2">
    <location>
        <begin position="27"/>
        <end position="156"/>
    </location>
</feature>
<feature type="region of interest" description="Disordered" evidence="1">
    <location>
        <begin position="339"/>
        <end position="361"/>
    </location>
</feature>
<evidence type="ECO:0000259" key="2">
    <source>
        <dbReference type="Pfam" id="PF03432"/>
    </source>
</evidence>
<comment type="caution">
    <text evidence="4">The sequence shown here is derived from an EMBL/GenBank/DDBJ whole genome shotgun (WGS) entry which is preliminary data.</text>
</comment>
<dbReference type="NCBIfam" id="NF041893">
    <property type="entry name" value="TraI_MobP_relax"/>
    <property type="match status" value="1"/>
</dbReference>
<feature type="compositionally biased region" description="Basic residues" evidence="1">
    <location>
        <begin position="344"/>
        <end position="361"/>
    </location>
</feature>
<dbReference type="Pfam" id="PF03432">
    <property type="entry name" value="Relaxase"/>
    <property type="match status" value="1"/>
</dbReference>
<dbReference type="RefSeq" id="WP_340277736.1">
    <property type="nucleotide sequence ID" value="NZ_JBAKIA010000032.1"/>
</dbReference>
<name>A0ABU8TRT8_9HYPH</name>
<evidence type="ECO:0000256" key="1">
    <source>
        <dbReference type="SAM" id="MobiDB-lite"/>
    </source>
</evidence>
<keyword evidence="5" id="KW-1185">Reference proteome</keyword>
<dbReference type="EMBL" id="JBAKIA010000032">
    <property type="protein sequence ID" value="MEJ8476894.1"/>
    <property type="molecule type" value="Genomic_DNA"/>
</dbReference>
<organism evidence="4 5">
    <name type="scientific">Roseibium algae</name>
    <dbReference type="NCBI Taxonomy" id="3123038"/>
    <lineage>
        <taxon>Bacteria</taxon>
        <taxon>Pseudomonadati</taxon>
        <taxon>Pseudomonadota</taxon>
        <taxon>Alphaproteobacteria</taxon>
        <taxon>Hyphomicrobiales</taxon>
        <taxon>Stappiaceae</taxon>
        <taxon>Roseibium</taxon>
    </lineage>
</organism>
<gene>
    <name evidence="4" type="primary">traI</name>
    <name evidence="4" type="ORF">V6575_22700</name>
</gene>
<dbReference type="Proteomes" id="UP001385499">
    <property type="component" value="Unassembled WGS sequence"/>
</dbReference>
<feature type="region of interest" description="Disordered" evidence="1">
    <location>
        <begin position="157"/>
        <end position="185"/>
    </location>
</feature>
<sequence>MIAKKTGPKRARGATALAKYIAAAKEKGEKLEDFWLSNCKAGKDLDDLDLALAEIRATQGRNQRSKSDPNYHLVVSFAEGEKPGIDVLKDIESEFAKALGVEDHQRVVGTHTNTENFHMHIQINLVHPEDFKMRTPYRDFQILQSTAAMLEKKHGLEVVQGRDKGQDKGQQKDRDNPKARDKEAHTWEQSFSSFLKEHKEAILAVHRRSDTWETFQEGLALYGVEIRPRGAGMVFRDLNSGKMEKASTVDRELSKKNLEQKYGPYQKLDRTFEGKKTKTKYRRKPLDPRLAKHPAWKRLTQGSGGRGRSWRRFLEMQAGVDPEAREALELQRAFFQIVSGKTPQKLKTRQIKSRKSKGMSR</sequence>
<dbReference type="InterPro" id="IPR049751">
    <property type="entry name" value="TraI/MobA_relaxases"/>
</dbReference>
<dbReference type="InterPro" id="IPR005094">
    <property type="entry name" value="Endonuclease_MobA/VirD2"/>
</dbReference>
<evidence type="ECO:0000259" key="3">
    <source>
        <dbReference type="Pfam" id="PF22863"/>
    </source>
</evidence>
<dbReference type="InterPro" id="IPR054462">
    <property type="entry name" value="TraI_M"/>
</dbReference>
<accession>A0ABU8TRT8</accession>
<evidence type="ECO:0000313" key="4">
    <source>
        <dbReference type="EMBL" id="MEJ8476894.1"/>
    </source>
</evidence>